<keyword evidence="2" id="KW-1185">Reference proteome</keyword>
<comment type="caution">
    <text evidence="1">The sequence shown here is derived from an EMBL/GenBank/DDBJ whole genome shotgun (WGS) entry which is preliminary data.</text>
</comment>
<proteinExistence type="predicted"/>
<gene>
    <name evidence="1" type="ORF">FLP_01055</name>
</gene>
<dbReference type="EMBL" id="LVEN01000001">
    <property type="protein sequence ID" value="OCB78321.1"/>
    <property type="molecule type" value="Genomic_DNA"/>
</dbReference>
<reference evidence="2" key="1">
    <citation type="submission" date="2016-03" db="EMBL/GenBank/DDBJ databases">
        <title>Draft genome sequence of Paenibacillus glacialis DSM 22343.</title>
        <authorList>
            <person name="Shin S.-K."/>
            <person name="Yi H."/>
        </authorList>
    </citation>
    <scope>NUCLEOTIDE SEQUENCE [LARGE SCALE GENOMIC DNA]</scope>
    <source>
        <strain evidence="2">CCUG 60099</strain>
    </source>
</reference>
<evidence type="ECO:0000313" key="2">
    <source>
        <dbReference type="Proteomes" id="UP000093343"/>
    </source>
</evidence>
<sequence length="74" mass="8823">MIECEKYEDYNNQKGQQFIGIFPIKIIFPLLIFQKQFFNAPYVKLIPVHHYNFCGKSMIGQWTKLPEKSLILLK</sequence>
<evidence type="ECO:0000313" key="1">
    <source>
        <dbReference type="EMBL" id="OCB78321.1"/>
    </source>
</evidence>
<protein>
    <submittedName>
        <fullName evidence="1">Uncharacterized protein</fullName>
    </submittedName>
</protein>
<name>A0ABX2XUR5_9FLAO</name>
<organism evidence="1 2">
    <name type="scientific">Flavobacterium piscis</name>
    <dbReference type="NCBI Taxonomy" id="1114874"/>
    <lineage>
        <taxon>Bacteria</taxon>
        <taxon>Pseudomonadati</taxon>
        <taxon>Bacteroidota</taxon>
        <taxon>Flavobacteriia</taxon>
        <taxon>Flavobacteriales</taxon>
        <taxon>Flavobacteriaceae</taxon>
        <taxon>Flavobacterium</taxon>
    </lineage>
</organism>
<accession>A0ABX2XUR5</accession>
<dbReference type="Proteomes" id="UP000093343">
    <property type="component" value="Unassembled WGS sequence"/>
</dbReference>